<dbReference type="InterPro" id="IPR021641">
    <property type="entry name" value="DUF3245"/>
</dbReference>
<evidence type="ECO:0000313" key="3">
    <source>
        <dbReference type="EMBL" id="EEF44552.1"/>
    </source>
</evidence>
<dbReference type="PANTHER" id="PTHR35741:SF1">
    <property type="entry name" value="FACTOR CWC22-LIKE PROTEIN, PUTATIVE (DUF3245)-RELATED"/>
    <property type="match status" value="1"/>
</dbReference>
<dbReference type="EMBL" id="EQ973822">
    <property type="protein sequence ID" value="EEF44552.1"/>
    <property type="molecule type" value="Genomic_DNA"/>
</dbReference>
<dbReference type="InParanoid" id="B9RWB5"/>
<feature type="region of interest" description="Disordered" evidence="1">
    <location>
        <begin position="165"/>
        <end position="216"/>
    </location>
</feature>
<evidence type="ECO:0000256" key="1">
    <source>
        <dbReference type="SAM" id="MobiDB-lite"/>
    </source>
</evidence>
<evidence type="ECO:0000259" key="2">
    <source>
        <dbReference type="Pfam" id="PF12220"/>
    </source>
</evidence>
<proteinExistence type="predicted"/>
<dbReference type="eggNOG" id="KOG0113">
    <property type="taxonomic scope" value="Eukaryota"/>
</dbReference>
<dbReference type="InterPro" id="IPR022023">
    <property type="entry name" value="U1snRNP70_N"/>
</dbReference>
<dbReference type="FunCoup" id="B9RWB5">
    <property type="interactions" value="1236"/>
</dbReference>
<dbReference type="Pfam" id="PF12220">
    <property type="entry name" value="U1snRNP70_N"/>
    <property type="match status" value="1"/>
</dbReference>
<dbReference type="AlphaFoldDB" id="B9RWB5"/>
<sequence>MGDYNDAFMRNQNAAVRGATKGQNRANVLQLKLIGQSHPTGLTANLLKLFEPRPPLEYKPPPREEKVPSTHRIDILGSVKEVAMSTKKQQQSGPPQIVRLDKAFKLAEQWVNNMSKDVLDEPTAVEPEYHPSGLGLGAKVARQWRVGYPSDPVGRKLHAKLEAVKRKSAKSIGGNDNGDNHEESDEELESRTNAFAKKVKGPPPSSPSLQVKKKQK</sequence>
<feature type="domain" description="U1 small nuclear ribonucleoprotein of 70kDa N-terminal" evidence="2">
    <location>
        <begin position="41"/>
        <end position="93"/>
    </location>
</feature>
<dbReference type="Pfam" id="PF11595">
    <property type="entry name" value="DUF3245"/>
    <property type="match status" value="1"/>
</dbReference>
<reference evidence="4" key="1">
    <citation type="journal article" date="2010" name="Nat. Biotechnol.">
        <title>Draft genome sequence of the oilseed species Ricinus communis.</title>
        <authorList>
            <person name="Chan A.P."/>
            <person name="Crabtree J."/>
            <person name="Zhao Q."/>
            <person name="Lorenzi H."/>
            <person name="Orvis J."/>
            <person name="Puiu D."/>
            <person name="Melake-Berhan A."/>
            <person name="Jones K.M."/>
            <person name="Redman J."/>
            <person name="Chen G."/>
            <person name="Cahoon E.B."/>
            <person name="Gedil M."/>
            <person name="Stanke M."/>
            <person name="Haas B.J."/>
            <person name="Wortman J.R."/>
            <person name="Fraser-Liggett C.M."/>
            <person name="Ravel J."/>
            <person name="Rabinowicz P.D."/>
        </authorList>
    </citation>
    <scope>NUCLEOTIDE SEQUENCE [LARGE SCALE GENOMIC DNA]</scope>
    <source>
        <strain evidence="4">cv. Hale</strain>
    </source>
</reference>
<dbReference type="PANTHER" id="PTHR35741">
    <property type="entry name" value="FACTOR CWC22-LIKE PROTEIN, PUTATIVE (DUF3245)-RELATED"/>
    <property type="match status" value="1"/>
</dbReference>
<organism evidence="3 4">
    <name type="scientific">Ricinus communis</name>
    <name type="common">Castor bean</name>
    <dbReference type="NCBI Taxonomy" id="3988"/>
    <lineage>
        <taxon>Eukaryota</taxon>
        <taxon>Viridiplantae</taxon>
        <taxon>Streptophyta</taxon>
        <taxon>Embryophyta</taxon>
        <taxon>Tracheophyta</taxon>
        <taxon>Spermatophyta</taxon>
        <taxon>Magnoliopsida</taxon>
        <taxon>eudicotyledons</taxon>
        <taxon>Gunneridae</taxon>
        <taxon>Pentapetalae</taxon>
        <taxon>rosids</taxon>
        <taxon>fabids</taxon>
        <taxon>Malpighiales</taxon>
        <taxon>Euphorbiaceae</taxon>
        <taxon>Acalyphoideae</taxon>
        <taxon>Acalypheae</taxon>
        <taxon>Ricinus</taxon>
    </lineage>
</organism>
<accession>B9RWB5</accession>
<gene>
    <name evidence="3" type="ORF">RCOM_1177140</name>
</gene>
<evidence type="ECO:0000313" key="4">
    <source>
        <dbReference type="Proteomes" id="UP000008311"/>
    </source>
</evidence>
<protein>
    <submittedName>
        <fullName evidence="3">RNA binding protein, putative</fullName>
    </submittedName>
</protein>
<keyword evidence="4" id="KW-1185">Reference proteome</keyword>
<name>B9RWB5_RICCO</name>
<dbReference type="STRING" id="3988.B9RWB5"/>
<dbReference type="Proteomes" id="UP000008311">
    <property type="component" value="Unassembled WGS sequence"/>
</dbReference>